<dbReference type="AlphaFoldDB" id="A0A9E5A4C7"/>
<reference evidence="1" key="1">
    <citation type="submission" date="2022-12" db="EMBL/GenBank/DDBJ databases">
        <title>Reclassification of two methanogenic archaea species isolated from the Kolyma lowland permafrost.</title>
        <authorList>
            <person name="Trubitsyn V.E."/>
            <person name="Rivkina E.M."/>
            <person name="Shcherbakova V.A."/>
        </authorList>
    </citation>
    <scope>NUCLEOTIDE SEQUENCE</scope>
    <source>
        <strain evidence="1">MK4</strain>
    </source>
</reference>
<comment type="caution">
    <text evidence="1">The sequence shown here is derived from an EMBL/GenBank/DDBJ whole genome shotgun (WGS) entry which is preliminary data.</text>
</comment>
<gene>
    <name evidence="1" type="ORF">O3H35_11600</name>
</gene>
<accession>A0A9E5A4C7</accession>
<evidence type="ECO:0000313" key="1">
    <source>
        <dbReference type="EMBL" id="MCZ3373280.1"/>
    </source>
</evidence>
<organism evidence="1">
    <name type="scientific">Methanobacterium veterum</name>
    <dbReference type="NCBI Taxonomy" id="408577"/>
    <lineage>
        <taxon>Archaea</taxon>
        <taxon>Methanobacteriati</taxon>
        <taxon>Methanobacteriota</taxon>
        <taxon>Methanomada group</taxon>
        <taxon>Methanobacteria</taxon>
        <taxon>Methanobacteriales</taxon>
        <taxon>Methanobacteriaceae</taxon>
        <taxon>Methanobacterium</taxon>
    </lineage>
</organism>
<dbReference type="Proteomes" id="UP001074446">
    <property type="component" value="Unassembled WGS sequence"/>
</dbReference>
<sequence length="56" mass="6550">MCMARKHIYMLNKGILYSINQIGLKIISDIIQYTYESLKINHEDYSVESVIKGELK</sequence>
<proteinExistence type="predicted"/>
<protein>
    <submittedName>
        <fullName evidence="1">Uncharacterized protein</fullName>
    </submittedName>
</protein>
<name>A0A9E5A4C7_9EURY</name>
<dbReference type="RefSeq" id="WP_157203580.1">
    <property type="nucleotide sequence ID" value="NZ_JAPVES010000030.1"/>
</dbReference>
<dbReference type="EMBL" id="JAPVES010000030">
    <property type="protein sequence ID" value="MCZ3373280.1"/>
    <property type="molecule type" value="Genomic_DNA"/>
</dbReference>